<dbReference type="Gene3D" id="3.90.520.10">
    <property type="entry name" value="SMAD MH1 domain"/>
    <property type="match status" value="1"/>
</dbReference>
<keyword evidence="5 8" id="KW-0805">Transcription regulation</keyword>
<proteinExistence type="inferred from homology"/>
<keyword evidence="10" id="KW-1185">Reference proteome</keyword>
<dbReference type="GO" id="GO:0005737">
    <property type="term" value="C:cytoplasm"/>
    <property type="evidence" value="ECO:0007669"/>
    <property type="project" value="UniProtKB-SubCell"/>
</dbReference>
<dbReference type="PANTHER" id="PTHR13703:SF25">
    <property type="entry name" value="MOTHERS AGAINST DECAPENTAPLEGIC HOMOLOG"/>
    <property type="match status" value="1"/>
</dbReference>
<dbReference type="PROSITE" id="PS51076">
    <property type="entry name" value="MH2"/>
    <property type="match status" value="1"/>
</dbReference>
<keyword evidence="7 8" id="KW-0539">Nucleus</keyword>
<evidence type="ECO:0000256" key="2">
    <source>
        <dbReference type="ARBA" id="ARBA00022490"/>
    </source>
</evidence>
<protein>
    <recommendedName>
        <fullName evidence="8">Mothers against decapentaplegic homolog</fullName>
        <shortName evidence="8">MAD homolog</shortName>
        <shortName evidence="8">Mothers against DPP homolog</shortName>
    </recommendedName>
    <alternativeName>
        <fullName evidence="8">SMAD family member</fullName>
    </alternativeName>
</protein>
<dbReference type="GO" id="GO:0000978">
    <property type="term" value="F:RNA polymerase II cis-regulatory region sequence-specific DNA binding"/>
    <property type="evidence" value="ECO:0007669"/>
    <property type="project" value="TreeGrafter"/>
</dbReference>
<comment type="subcellular location">
    <subcellularLocation>
        <location evidence="8">Cytoplasm</location>
    </subcellularLocation>
    <subcellularLocation>
        <location evidence="8">Nucleus</location>
    </subcellularLocation>
</comment>
<dbReference type="GO" id="GO:0009791">
    <property type="term" value="P:post-embryonic development"/>
    <property type="evidence" value="ECO:0007669"/>
    <property type="project" value="UniProtKB-ARBA"/>
</dbReference>
<dbReference type="SMART" id="SM00523">
    <property type="entry name" value="DWA"/>
    <property type="match status" value="1"/>
</dbReference>
<dbReference type="VEuPathDB" id="VectorBase:RPRC003748"/>
<reference evidence="9" key="1">
    <citation type="submission" date="2015-05" db="UniProtKB">
        <authorList>
            <consortium name="EnsemblMetazoa"/>
        </authorList>
    </citation>
    <scope>IDENTIFICATION</scope>
</reference>
<dbReference type="InterPro" id="IPR001132">
    <property type="entry name" value="SMAD_dom_Dwarfin-type"/>
</dbReference>
<evidence type="ECO:0000256" key="6">
    <source>
        <dbReference type="ARBA" id="ARBA00023163"/>
    </source>
</evidence>
<dbReference type="STRING" id="13249.T1HI75"/>
<dbReference type="Pfam" id="PF03166">
    <property type="entry name" value="MH2"/>
    <property type="match status" value="1"/>
</dbReference>
<dbReference type="Pfam" id="PF03165">
    <property type="entry name" value="MH1"/>
    <property type="match status" value="1"/>
</dbReference>
<sequence length="498" mass="56117">MLPFTPPIVKRLLGWKKIPGEEKWSEKAVKSLVKKLKKSNGLDELEKAVTTQDPTTKCIVISRYEGAVVSQRKGLPHVIYCRLWRWPTLHSHHEIAPIETCTYGFGHKRDEVCVNPYHYNKVEHPSKILNLTIIYFIIMYSLNNNNLPLLGVGVVVGRVEGTVVEGQGGPGPAETSGYISEDADNMDQSDTTSKYSRLFLLESSKFYIYLAGHHDWKDWMCPVVCVVKTNVELFIVGSATLDISDFICHKHSSFPALNISKKRPRFFKYDVPSSPTCSNLSLETCLSPTPAVDTQPVMYCEPLFWCSISYYELNTRVGETFHASQPSISVDGFTDPSNSERFCLGLLSNVNRNSVVEQIRRHIGKGVRLYYIGGEVFAECLSDSAIFVQSPNCNQRYGWHPATVCKIPPGCNLKIFNNQEFAALLSQSVGQGFEAVYQLTRMCTIRMSFVKGWGAEYRRQTVTSTPCWIELHLNGPLQWLDRVLTQMGSPRLPCSSMS</sequence>
<evidence type="ECO:0000256" key="4">
    <source>
        <dbReference type="ARBA" id="ARBA00022833"/>
    </source>
</evidence>
<accession>T1HI75</accession>
<organism evidence="9 10">
    <name type="scientific">Rhodnius prolixus</name>
    <name type="common">Triatomid bug</name>
    <dbReference type="NCBI Taxonomy" id="13249"/>
    <lineage>
        <taxon>Eukaryota</taxon>
        <taxon>Metazoa</taxon>
        <taxon>Ecdysozoa</taxon>
        <taxon>Arthropoda</taxon>
        <taxon>Hexapoda</taxon>
        <taxon>Insecta</taxon>
        <taxon>Pterygota</taxon>
        <taxon>Neoptera</taxon>
        <taxon>Paraneoptera</taxon>
        <taxon>Hemiptera</taxon>
        <taxon>Heteroptera</taxon>
        <taxon>Panheteroptera</taxon>
        <taxon>Cimicomorpha</taxon>
        <taxon>Reduviidae</taxon>
        <taxon>Triatominae</taxon>
        <taxon>Rhodnius</taxon>
    </lineage>
</organism>
<dbReference type="EMBL" id="ACPB03014878">
    <property type="status" value="NOT_ANNOTATED_CDS"/>
    <property type="molecule type" value="Genomic_DNA"/>
</dbReference>
<name>T1HI75_RHOPR</name>
<dbReference type="InterPro" id="IPR008984">
    <property type="entry name" value="SMAD_FHA_dom_sf"/>
</dbReference>
<dbReference type="EMBL" id="ACPB03014879">
    <property type="status" value="NOT_ANNOTATED_CDS"/>
    <property type="molecule type" value="Genomic_DNA"/>
</dbReference>
<dbReference type="SMART" id="SM00524">
    <property type="entry name" value="DWB"/>
    <property type="match status" value="1"/>
</dbReference>
<comment type="similarity">
    <text evidence="1 8">Belongs to the dwarfin/SMAD family.</text>
</comment>
<keyword evidence="2 8" id="KW-0963">Cytoplasm</keyword>
<dbReference type="EnsemblMetazoa" id="RPRC003748-RA">
    <property type="protein sequence ID" value="RPRC003748-PA"/>
    <property type="gene ID" value="RPRC003748"/>
</dbReference>
<evidence type="ECO:0000256" key="8">
    <source>
        <dbReference type="RuleBase" id="RU361195"/>
    </source>
</evidence>
<evidence type="ECO:0000313" key="9">
    <source>
        <dbReference type="EnsemblMetazoa" id="RPRC003748-PA"/>
    </source>
</evidence>
<evidence type="ECO:0000256" key="5">
    <source>
        <dbReference type="ARBA" id="ARBA00023015"/>
    </source>
</evidence>
<evidence type="ECO:0000256" key="1">
    <source>
        <dbReference type="ARBA" id="ARBA00005545"/>
    </source>
</evidence>
<dbReference type="SUPFAM" id="SSF49879">
    <property type="entry name" value="SMAD/FHA domain"/>
    <property type="match status" value="1"/>
</dbReference>
<dbReference type="GO" id="GO:0060395">
    <property type="term" value="P:SMAD protein signal transduction"/>
    <property type="evidence" value="ECO:0007669"/>
    <property type="project" value="TreeGrafter"/>
</dbReference>
<dbReference type="InterPro" id="IPR013019">
    <property type="entry name" value="MAD_homology_MH1"/>
</dbReference>
<dbReference type="GO" id="GO:0032924">
    <property type="term" value="P:activin receptor signaling pathway"/>
    <property type="evidence" value="ECO:0007669"/>
    <property type="project" value="TreeGrafter"/>
</dbReference>
<dbReference type="PANTHER" id="PTHR13703">
    <property type="entry name" value="SMAD"/>
    <property type="match status" value="1"/>
</dbReference>
<keyword evidence="6 8" id="KW-0804">Transcription</keyword>
<dbReference type="GO" id="GO:0051239">
    <property type="term" value="P:regulation of multicellular organismal process"/>
    <property type="evidence" value="ECO:0007669"/>
    <property type="project" value="UniProtKB-ARBA"/>
</dbReference>
<dbReference type="GO" id="GO:0030154">
    <property type="term" value="P:cell differentiation"/>
    <property type="evidence" value="ECO:0007669"/>
    <property type="project" value="TreeGrafter"/>
</dbReference>
<dbReference type="GO" id="GO:0050793">
    <property type="term" value="P:regulation of developmental process"/>
    <property type="evidence" value="ECO:0007669"/>
    <property type="project" value="UniProtKB-ARBA"/>
</dbReference>
<dbReference type="InterPro" id="IPR003619">
    <property type="entry name" value="MAD_homology1_Dwarfin-type"/>
</dbReference>
<keyword evidence="4" id="KW-0862">Zinc</keyword>
<dbReference type="SUPFAM" id="SSF56366">
    <property type="entry name" value="SMAD MH1 domain"/>
    <property type="match status" value="1"/>
</dbReference>
<dbReference type="FunFam" id="2.60.200.10:FF:000001">
    <property type="entry name" value="Mothers against decapentaplegic homolog"/>
    <property type="match status" value="1"/>
</dbReference>
<dbReference type="GO" id="GO:0000981">
    <property type="term" value="F:DNA-binding transcription factor activity, RNA polymerase II-specific"/>
    <property type="evidence" value="ECO:0007669"/>
    <property type="project" value="TreeGrafter"/>
</dbReference>
<dbReference type="GO" id="GO:0070411">
    <property type="term" value="F:I-SMAD binding"/>
    <property type="evidence" value="ECO:0007669"/>
    <property type="project" value="TreeGrafter"/>
</dbReference>
<keyword evidence="3" id="KW-0479">Metal-binding</keyword>
<dbReference type="PROSITE" id="PS51075">
    <property type="entry name" value="MH1"/>
    <property type="match status" value="1"/>
</dbReference>
<dbReference type="AlphaFoldDB" id="T1HI75"/>
<dbReference type="Proteomes" id="UP000015103">
    <property type="component" value="Unassembled WGS sequence"/>
</dbReference>
<dbReference type="Gene3D" id="2.60.200.10">
    <property type="match status" value="1"/>
</dbReference>
<dbReference type="InParanoid" id="T1HI75"/>
<dbReference type="InterPro" id="IPR036578">
    <property type="entry name" value="SMAD_MH1_sf"/>
</dbReference>
<dbReference type="OMA" id="PNTRCIT"/>
<evidence type="ECO:0000313" key="10">
    <source>
        <dbReference type="Proteomes" id="UP000015103"/>
    </source>
</evidence>
<dbReference type="GO" id="GO:0045944">
    <property type="term" value="P:positive regulation of transcription by RNA polymerase II"/>
    <property type="evidence" value="ECO:0007669"/>
    <property type="project" value="TreeGrafter"/>
</dbReference>
<evidence type="ECO:0000256" key="3">
    <source>
        <dbReference type="ARBA" id="ARBA00022723"/>
    </source>
</evidence>
<evidence type="ECO:0000256" key="7">
    <source>
        <dbReference type="ARBA" id="ARBA00023242"/>
    </source>
</evidence>
<dbReference type="InterPro" id="IPR013790">
    <property type="entry name" value="Dwarfin"/>
</dbReference>
<dbReference type="FunCoup" id="T1HI75">
    <property type="interactions" value="1880"/>
</dbReference>
<dbReference type="HOGENOM" id="CLU_026736_0_2_1"/>
<dbReference type="eggNOG" id="KOG3701">
    <property type="taxonomic scope" value="Eukaryota"/>
</dbReference>
<dbReference type="GO" id="GO:0046872">
    <property type="term" value="F:metal ion binding"/>
    <property type="evidence" value="ECO:0007669"/>
    <property type="project" value="UniProtKB-KW"/>
</dbReference>
<dbReference type="GO" id="GO:0009653">
    <property type="term" value="P:anatomical structure morphogenesis"/>
    <property type="evidence" value="ECO:0007669"/>
    <property type="project" value="TreeGrafter"/>
</dbReference>
<dbReference type="InterPro" id="IPR017855">
    <property type="entry name" value="SMAD-like_dom_sf"/>
</dbReference>
<dbReference type="CDD" id="cd10985">
    <property type="entry name" value="MH2_SMAD_2_3"/>
    <property type="match status" value="1"/>
</dbReference>
<dbReference type="GO" id="GO:0071144">
    <property type="term" value="C:heteromeric SMAD protein complex"/>
    <property type="evidence" value="ECO:0007669"/>
    <property type="project" value="TreeGrafter"/>
</dbReference>